<proteinExistence type="inferred from homology"/>
<dbReference type="PIRSF" id="PIRSF006320">
    <property type="entry name" value="Elb2"/>
    <property type="match status" value="1"/>
</dbReference>
<organism evidence="2 3">
    <name type="scientific">Rouxiella badensis</name>
    <dbReference type="NCBI Taxonomy" id="1646377"/>
    <lineage>
        <taxon>Bacteria</taxon>
        <taxon>Pseudomonadati</taxon>
        <taxon>Pseudomonadota</taxon>
        <taxon>Gammaproteobacteria</taxon>
        <taxon>Enterobacterales</taxon>
        <taxon>Yersiniaceae</taxon>
        <taxon>Rouxiella</taxon>
    </lineage>
</organism>
<dbReference type="Proteomes" id="UP000192536">
    <property type="component" value="Unassembled WGS sequence"/>
</dbReference>
<keyword evidence="1" id="KW-0456">Lyase</keyword>
<dbReference type="NCBIfam" id="NF008747">
    <property type="entry name" value="PRK11780.1"/>
    <property type="match status" value="1"/>
</dbReference>
<dbReference type="GO" id="GO:0016829">
    <property type="term" value="F:lyase activity"/>
    <property type="evidence" value="ECO:0007669"/>
    <property type="project" value="UniProtKB-UniRule"/>
</dbReference>
<dbReference type="InterPro" id="IPR026041">
    <property type="entry name" value="ElbB"/>
</dbReference>
<gene>
    <name evidence="2" type="ORF">BS640_01470</name>
</gene>
<comment type="catalytic activity">
    <reaction evidence="1">
        <text>glyoxal + H2O = glycolate + H(+)</text>
        <dbReference type="Rhea" id="RHEA:51672"/>
        <dbReference type="ChEBI" id="CHEBI:15377"/>
        <dbReference type="ChEBI" id="CHEBI:15378"/>
        <dbReference type="ChEBI" id="CHEBI:29805"/>
        <dbReference type="ChEBI" id="CHEBI:34779"/>
    </reaction>
</comment>
<accession>A0A1X0WK59</accession>
<dbReference type="RefSeq" id="WP_017494270.1">
    <property type="nucleotide sequence ID" value="NZ_CAUQAZ010000005.1"/>
</dbReference>
<name>A0A1X0WK59_9GAMM</name>
<dbReference type="SUPFAM" id="SSF52317">
    <property type="entry name" value="Class I glutamine amidotransferase-like"/>
    <property type="match status" value="1"/>
</dbReference>
<dbReference type="PANTHER" id="PTHR10224:SF12">
    <property type="entry name" value="GLYOXALASE ELBB"/>
    <property type="match status" value="1"/>
</dbReference>
<dbReference type="PANTHER" id="PTHR10224">
    <property type="entry name" value="ES1 PROTEIN HOMOLOG, MITOCHONDRIAL"/>
    <property type="match status" value="1"/>
</dbReference>
<evidence type="ECO:0000256" key="1">
    <source>
        <dbReference type="PIRNR" id="PIRNR006320"/>
    </source>
</evidence>
<dbReference type="GeneID" id="93567652"/>
<evidence type="ECO:0000313" key="2">
    <source>
        <dbReference type="EMBL" id="ORJ27165.1"/>
    </source>
</evidence>
<dbReference type="EMBL" id="MRWE01000002">
    <property type="protein sequence ID" value="ORJ27165.1"/>
    <property type="molecule type" value="Genomic_DNA"/>
</dbReference>
<reference evidence="2 3" key="1">
    <citation type="journal article" date="2017" name="Int. J. Syst. Evol. Microbiol.">
        <title>Rouxiella badensis sp. nov. and Rouxiella silvae sp. nov. isolated from peat bog soil in Germany and emendation of the genus description.</title>
        <authorList>
            <person name="Le Fleche-Mateos A."/>
            <person name="Kugler J.H."/>
            <person name="Hansen S.H."/>
            <person name="Syldatk C."/>
            <person name="Hausmann R."/>
            <person name="Lomprez F."/>
            <person name="Vandenbogaert M."/>
            <person name="Manuguerra J.C."/>
            <person name="Grimont P.A."/>
        </authorList>
    </citation>
    <scope>NUCLEOTIDE SEQUENCE [LARGE SCALE GENOMIC DNA]</scope>
    <source>
        <strain evidence="2 3">DSM 100043</strain>
    </source>
</reference>
<dbReference type="InterPro" id="IPR029062">
    <property type="entry name" value="Class_I_gatase-like"/>
</dbReference>
<comment type="caution">
    <text evidence="2">The sequence shown here is derived from an EMBL/GenBank/DDBJ whole genome shotgun (WGS) entry which is preliminary data.</text>
</comment>
<comment type="function">
    <text evidence="1">Displays glyoxalase activity, catalyzing the conversion of glyoxal to glycolate.</text>
</comment>
<dbReference type="Gene3D" id="3.40.50.880">
    <property type="match status" value="1"/>
</dbReference>
<comment type="similarity">
    <text evidence="1">Belongs to the peptidase C56 family.</text>
</comment>
<sequence>MNGKKVAVILSGCGVYDGADVNEVVLTLLALESSQVTYQCFAPDMLHHHIINHITGEVSHQERNVLVEAARMVRGEIKAVAECHSREFSAVIVLGGAGVAINLSDFAFKGPDCDIHSETLEVLNSFKDENKPAGYLSIAPVLAPLIYGEGVELTIGNDRDTIEILESMGAVHKRTSYDETVVDVKNSLVTTPAYMVATSLIEAKAGIDKLVKEVLSMSMSPRSYFLHAVG</sequence>
<keyword evidence="3" id="KW-1185">Reference proteome</keyword>
<protein>
    <recommendedName>
        <fullName evidence="1">Glyoxalase</fullName>
    </recommendedName>
</protein>
<dbReference type="AlphaFoldDB" id="A0A1X0WK59"/>
<evidence type="ECO:0000313" key="3">
    <source>
        <dbReference type="Proteomes" id="UP000192536"/>
    </source>
</evidence>